<evidence type="ECO:0000256" key="4">
    <source>
        <dbReference type="RuleBase" id="RU003792"/>
    </source>
</evidence>
<dbReference type="SUPFAM" id="SSF55120">
    <property type="entry name" value="Pseudouridine synthase"/>
    <property type="match status" value="1"/>
</dbReference>
<reference evidence="7" key="1">
    <citation type="submission" date="2025-08" db="UniProtKB">
        <authorList>
            <consortium name="RefSeq"/>
        </authorList>
    </citation>
    <scope>IDENTIFICATION</scope>
</reference>
<sequence>MEVVPGVPMLGEHDSVAPLYNFINVLCTGTGFVRHQIRRMLGAMVAVGCGRLTLDQVRYMLEQPDPQNWHSKAVCMAPSGLYLKQIYYDEKDFENPSPIVSSHPYKNFDVGIIRTQNATSEIS</sequence>
<comment type="catalytic activity">
    <reaction evidence="4">
        <text>uridine(38/39/40) in tRNA = pseudouridine(38/39/40) in tRNA</text>
        <dbReference type="Rhea" id="RHEA:22376"/>
        <dbReference type="Rhea" id="RHEA-COMP:10085"/>
        <dbReference type="Rhea" id="RHEA-COMP:10087"/>
        <dbReference type="ChEBI" id="CHEBI:65314"/>
        <dbReference type="ChEBI" id="CHEBI:65315"/>
        <dbReference type="EC" id="5.4.99.12"/>
    </reaction>
</comment>
<name>A0ABM1DSL2_PRICU</name>
<organism evidence="6 7">
    <name type="scientific">Priapulus caudatus</name>
    <name type="common">Priapulid worm</name>
    <dbReference type="NCBI Taxonomy" id="37621"/>
    <lineage>
        <taxon>Eukaryota</taxon>
        <taxon>Metazoa</taxon>
        <taxon>Ecdysozoa</taxon>
        <taxon>Scalidophora</taxon>
        <taxon>Priapulida</taxon>
        <taxon>Priapulimorpha</taxon>
        <taxon>Priapulimorphida</taxon>
        <taxon>Priapulidae</taxon>
        <taxon>Priapulus</taxon>
    </lineage>
</organism>
<dbReference type="InterPro" id="IPR020103">
    <property type="entry name" value="PsdUridine_synth_cat_dom_sf"/>
</dbReference>
<evidence type="ECO:0000259" key="5">
    <source>
        <dbReference type="Pfam" id="PF01416"/>
    </source>
</evidence>
<evidence type="ECO:0000313" key="6">
    <source>
        <dbReference type="Proteomes" id="UP000695022"/>
    </source>
</evidence>
<dbReference type="Gene3D" id="3.30.70.660">
    <property type="entry name" value="Pseudouridine synthase I, catalytic domain, C-terminal subdomain"/>
    <property type="match status" value="1"/>
</dbReference>
<feature type="domain" description="Pseudouridine synthase I TruA alpha/beta" evidence="5">
    <location>
        <begin position="21"/>
        <end position="89"/>
    </location>
</feature>
<evidence type="ECO:0000256" key="1">
    <source>
        <dbReference type="ARBA" id="ARBA00009375"/>
    </source>
</evidence>
<dbReference type="InterPro" id="IPR001406">
    <property type="entry name" value="PsdUridine_synth_TruA"/>
</dbReference>
<dbReference type="Pfam" id="PF01416">
    <property type="entry name" value="PseudoU_synth_1"/>
    <property type="match status" value="1"/>
</dbReference>
<comment type="similarity">
    <text evidence="1 4">Belongs to the tRNA pseudouridine synthase TruA family.</text>
</comment>
<evidence type="ECO:0000256" key="3">
    <source>
        <dbReference type="ARBA" id="ARBA00023235"/>
    </source>
</evidence>
<evidence type="ECO:0000256" key="2">
    <source>
        <dbReference type="ARBA" id="ARBA00022694"/>
    </source>
</evidence>
<dbReference type="RefSeq" id="XP_014662933.1">
    <property type="nucleotide sequence ID" value="XM_014807447.1"/>
</dbReference>
<dbReference type="PANTHER" id="PTHR11142:SF0">
    <property type="entry name" value="TRNA PSEUDOURIDINE SYNTHASE-LIKE 1"/>
    <property type="match status" value="1"/>
</dbReference>
<gene>
    <name evidence="7" type="primary">LOC106805736</name>
</gene>
<proteinExistence type="inferred from homology"/>
<protein>
    <recommendedName>
        <fullName evidence="4">tRNA pseudouridine synthase</fullName>
        <ecNumber evidence="4">5.4.99.12</ecNumber>
    </recommendedName>
</protein>
<keyword evidence="6" id="KW-1185">Reference proteome</keyword>
<evidence type="ECO:0000313" key="7">
    <source>
        <dbReference type="RefSeq" id="XP_014662933.1"/>
    </source>
</evidence>
<keyword evidence="3 4" id="KW-0413">Isomerase</keyword>
<dbReference type="Proteomes" id="UP000695022">
    <property type="component" value="Unplaced"/>
</dbReference>
<dbReference type="PANTHER" id="PTHR11142">
    <property type="entry name" value="PSEUDOURIDYLATE SYNTHASE"/>
    <property type="match status" value="1"/>
</dbReference>
<accession>A0ABM1DSL2</accession>
<dbReference type="EC" id="5.4.99.12" evidence="4"/>
<dbReference type="InterPro" id="IPR020097">
    <property type="entry name" value="PsdUridine_synth_TruA_a/b_dom"/>
</dbReference>
<keyword evidence="2 4" id="KW-0819">tRNA processing</keyword>
<dbReference type="InterPro" id="IPR020095">
    <property type="entry name" value="PsdUridine_synth_TruA_C"/>
</dbReference>
<dbReference type="GeneID" id="106805736"/>